<dbReference type="PANTHER" id="PTHR30126">
    <property type="entry name" value="HTH-TYPE TRANSCRIPTIONAL REGULATOR"/>
    <property type="match status" value="1"/>
</dbReference>
<dbReference type="KEGG" id="htq:FRZ44_32180"/>
<dbReference type="GO" id="GO:0003700">
    <property type="term" value="F:DNA-binding transcription factor activity"/>
    <property type="evidence" value="ECO:0007669"/>
    <property type="project" value="InterPro"/>
</dbReference>
<evidence type="ECO:0000313" key="6">
    <source>
        <dbReference type="EMBL" id="QEX17915.1"/>
    </source>
</evidence>
<accession>A0A5J6MMZ2</accession>
<keyword evidence="2" id="KW-0805">Transcription regulation</keyword>
<name>A0A5J6MMZ2_9PROT</name>
<dbReference type="InterPro" id="IPR036390">
    <property type="entry name" value="WH_DNA-bd_sf"/>
</dbReference>
<dbReference type="InterPro" id="IPR005119">
    <property type="entry name" value="LysR_subst-bd"/>
</dbReference>
<gene>
    <name evidence="6" type="ORF">FRZ44_32180</name>
</gene>
<dbReference type="Proteomes" id="UP000326202">
    <property type="component" value="Chromosome"/>
</dbReference>
<dbReference type="PRINTS" id="PR00039">
    <property type="entry name" value="HTHLYSR"/>
</dbReference>
<dbReference type="GO" id="GO:0000976">
    <property type="term" value="F:transcription cis-regulatory region binding"/>
    <property type="evidence" value="ECO:0007669"/>
    <property type="project" value="TreeGrafter"/>
</dbReference>
<evidence type="ECO:0000313" key="7">
    <source>
        <dbReference type="Proteomes" id="UP000326202"/>
    </source>
</evidence>
<dbReference type="InterPro" id="IPR036388">
    <property type="entry name" value="WH-like_DNA-bd_sf"/>
</dbReference>
<comment type="similarity">
    <text evidence="1">Belongs to the LysR transcriptional regulatory family.</text>
</comment>
<dbReference type="Pfam" id="PF00126">
    <property type="entry name" value="HTH_1"/>
    <property type="match status" value="1"/>
</dbReference>
<dbReference type="AlphaFoldDB" id="A0A5J6MMZ2"/>
<evidence type="ECO:0000256" key="3">
    <source>
        <dbReference type="ARBA" id="ARBA00023125"/>
    </source>
</evidence>
<evidence type="ECO:0000256" key="1">
    <source>
        <dbReference type="ARBA" id="ARBA00009437"/>
    </source>
</evidence>
<dbReference type="Pfam" id="PF03466">
    <property type="entry name" value="LysR_substrate"/>
    <property type="match status" value="1"/>
</dbReference>
<proteinExistence type="inferred from homology"/>
<dbReference type="InterPro" id="IPR017724">
    <property type="entry name" value="Tscrpt_reg_LysR"/>
</dbReference>
<dbReference type="EMBL" id="CP042906">
    <property type="protein sequence ID" value="QEX17915.1"/>
    <property type="molecule type" value="Genomic_DNA"/>
</dbReference>
<evidence type="ECO:0000256" key="2">
    <source>
        <dbReference type="ARBA" id="ARBA00023015"/>
    </source>
</evidence>
<reference evidence="6 7" key="1">
    <citation type="submission" date="2019-08" db="EMBL/GenBank/DDBJ databases">
        <title>Hyperibacter terrae gen. nov., sp. nov. and Hyperibacter viscosus sp. nov., two new members in the family Rhodospirillaceae isolated from the rhizosphere of Hypericum perforatum.</title>
        <authorList>
            <person name="Noviana Z."/>
        </authorList>
    </citation>
    <scope>NUCLEOTIDE SEQUENCE [LARGE SCALE GENOMIC DNA]</scope>
    <source>
        <strain evidence="6 7">R5913</strain>
    </source>
</reference>
<dbReference type="NCBIfam" id="TIGR03339">
    <property type="entry name" value="phn_lysR"/>
    <property type="match status" value="1"/>
</dbReference>
<keyword evidence="7" id="KW-1185">Reference proteome</keyword>
<dbReference type="PROSITE" id="PS50931">
    <property type="entry name" value="HTH_LYSR"/>
    <property type="match status" value="1"/>
</dbReference>
<feature type="domain" description="HTH lysR-type" evidence="5">
    <location>
        <begin position="1"/>
        <end position="58"/>
    </location>
</feature>
<organism evidence="6 7">
    <name type="scientific">Hypericibacter terrae</name>
    <dbReference type="NCBI Taxonomy" id="2602015"/>
    <lineage>
        <taxon>Bacteria</taxon>
        <taxon>Pseudomonadati</taxon>
        <taxon>Pseudomonadota</taxon>
        <taxon>Alphaproteobacteria</taxon>
        <taxon>Rhodospirillales</taxon>
        <taxon>Dongiaceae</taxon>
        <taxon>Hypericibacter</taxon>
    </lineage>
</organism>
<sequence>MNHAQLRAFHAVASEGSFTRAAEVLHVTQPTLSGQVKELEARYGVKLFDRRGRRVYPTELGRSLLDLTRRLFSLEAEAEQILGAAKGLKRGHLRLAADAPFHVIGALSAFAKRYPGIRLSLTIGNSEQILDDLVEHRADVAVLANISEDPRVHAVAFRRDRLIAFVEQNHPWAGRESLTLKELAGRRLVLREIGSTTRRLFENAMAARGLALGEVLEVNSREAVRETVAAGLGIGVVSESEFGSDRRLVPLQIEAEELAMTEYVACLSERRDLSLVRAFLDILERQVGVG</sequence>
<dbReference type="SUPFAM" id="SSF46785">
    <property type="entry name" value="Winged helix' DNA-binding domain"/>
    <property type="match status" value="1"/>
</dbReference>
<dbReference type="Gene3D" id="3.40.190.290">
    <property type="match status" value="1"/>
</dbReference>
<dbReference type="SUPFAM" id="SSF53850">
    <property type="entry name" value="Periplasmic binding protein-like II"/>
    <property type="match status" value="1"/>
</dbReference>
<keyword evidence="3" id="KW-0238">DNA-binding</keyword>
<dbReference type="PANTHER" id="PTHR30126:SF94">
    <property type="entry name" value="LYSR FAMILY TRANSCRIPTIONAL REGULATOR"/>
    <property type="match status" value="1"/>
</dbReference>
<dbReference type="OrthoDB" id="9808620at2"/>
<evidence type="ECO:0000256" key="4">
    <source>
        <dbReference type="ARBA" id="ARBA00023163"/>
    </source>
</evidence>
<dbReference type="Gene3D" id="1.10.10.10">
    <property type="entry name" value="Winged helix-like DNA-binding domain superfamily/Winged helix DNA-binding domain"/>
    <property type="match status" value="1"/>
</dbReference>
<dbReference type="RefSeq" id="WP_151178124.1">
    <property type="nucleotide sequence ID" value="NZ_CP042906.1"/>
</dbReference>
<keyword evidence="4" id="KW-0804">Transcription</keyword>
<protein>
    <submittedName>
        <fullName evidence="6">Transcriptional regulator</fullName>
    </submittedName>
</protein>
<evidence type="ECO:0000259" key="5">
    <source>
        <dbReference type="PROSITE" id="PS50931"/>
    </source>
</evidence>
<dbReference type="FunFam" id="1.10.10.10:FF:000001">
    <property type="entry name" value="LysR family transcriptional regulator"/>
    <property type="match status" value="1"/>
</dbReference>
<dbReference type="InterPro" id="IPR000847">
    <property type="entry name" value="LysR_HTH_N"/>
</dbReference>